<accession>A0A7T1ANA9</accession>
<dbReference type="RefSeq" id="WP_218111561.1">
    <property type="nucleotide sequence ID" value="NZ_CP065383.1"/>
</dbReference>
<evidence type="ECO:0000313" key="2">
    <source>
        <dbReference type="EMBL" id="QPM69078.1"/>
    </source>
</evidence>
<organism evidence="2 3">
    <name type="scientific">Atribacter laminatus</name>
    <dbReference type="NCBI Taxonomy" id="2847778"/>
    <lineage>
        <taxon>Bacteria</taxon>
        <taxon>Pseudomonadati</taxon>
        <taxon>Atribacterota</taxon>
        <taxon>Atribacteria</taxon>
        <taxon>Atribacterales</taxon>
        <taxon>Atribacteraceae</taxon>
        <taxon>Atribacter</taxon>
    </lineage>
</organism>
<feature type="compositionally biased region" description="Basic and acidic residues" evidence="1">
    <location>
        <begin position="32"/>
        <end position="41"/>
    </location>
</feature>
<evidence type="ECO:0000256" key="1">
    <source>
        <dbReference type="SAM" id="MobiDB-lite"/>
    </source>
</evidence>
<sequence>MSKKSDRIVYKNDNGKWVNKKASAKKATSIHDTQKDAEKAAKNNLKNQGGGELITKGKDGKIRSKDTIYPGNDPNPPKDTEH</sequence>
<dbReference type="Proteomes" id="UP000594463">
    <property type="component" value="Chromosome"/>
</dbReference>
<dbReference type="Pfam" id="PF09954">
    <property type="entry name" value="DUF2188"/>
    <property type="match status" value="1"/>
</dbReference>
<keyword evidence="3" id="KW-1185">Reference proteome</keyword>
<dbReference type="AlphaFoldDB" id="A0A7T1ANA9"/>
<dbReference type="EMBL" id="CP065383">
    <property type="protein sequence ID" value="QPM69078.1"/>
    <property type="molecule type" value="Genomic_DNA"/>
</dbReference>
<dbReference type="KEGG" id="alam:RT761_02306"/>
<evidence type="ECO:0008006" key="4">
    <source>
        <dbReference type="Google" id="ProtNLM"/>
    </source>
</evidence>
<feature type="compositionally biased region" description="Basic and acidic residues" evidence="1">
    <location>
        <begin position="55"/>
        <end position="66"/>
    </location>
</feature>
<dbReference type="InterPro" id="IPR018691">
    <property type="entry name" value="DUF2188"/>
</dbReference>
<feature type="region of interest" description="Disordered" evidence="1">
    <location>
        <begin position="20"/>
        <end position="82"/>
    </location>
</feature>
<proteinExistence type="predicted"/>
<gene>
    <name evidence="2" type="ORF">RT761_02306</name>
</gene>
<evidence type="ECO:0000313" key="3">
    <source>
        <dbReference type="Proteomes" id="UP000594463"/>
    </source>
</evidence>
<reference evidence="2 3" key="1">
    <citation type="journal article" date="2021" name="Nat. Commun.">
        <title>Isolation of a member of the candidate phylum Atribacteria reveals a unique cell membrane structure.</title>
        <authorList>
            <person name="Taiki K."/>
            <person name="Nobu M.K."/>
            <person name="Kusada H."/>
            <person name="Meng X.-Y."/>
            <person name="Hosoki N."/>
            <person name="Uematsu K."/>
            <person name="Yoshioka H."/>
            <person name="Kamagata Y."/>
            <person name="Tamaki H."/>
        </authorList>
    </citation>
    <scope>NUCLEOTIDE SEQUENCE [LARGE SCALE GENOMIC DNA]</scope>
    <source>
        <strain evidence="2 3">RT761</strain>
    </source>
</reference>
<name>A0A7T1ANA9_ATRLM</name>
<protein>
    <recommendedName>
        <fullName evidence="4">DUF2188 domain-containing protein</fullName>
    </recommendedName>
</protein>